<feature type="repeat" description="WD" evidence="3">
    <location>
        <begin position="272"/>
        <end position="306"/>
    </location>
</feature>
<organism evidence="5 6">
    <name type="scientific">Ascoidea rubescens DSM 1968</name>
    <dbReference type="NCBI Taxonomy" id="1344418"/>
    <lineage>
        <taxon>Eukaryota</taxon>
        <taxon>Fungi</taxon>
        <taxon>Dikarya</taxon>
        <taxon>Ascomycota</taxon>
        <taxon>Saccharomycotina</taxon>
        <taxon>Saccharomycetes</taxon>
        <taxon>Ascoideaceae</taxon>
        <taxon>Ascoidea</taxon>
    </lineage>
</organism>
<keyword evidence="2" id="KW-0677">Repeat</keyword>
<evidence type="ECO:0000256" key="4">
    <source>
        <dbReference type="SAM" id="MobiDB-lite"/>
    </source>
</evidence>
<dbReference type="SMART" id="SM00320">
    <property type="entry name" value="WD40"/>
    <property type="match status" value="7"/>
</dbReference>
<dbReference type="CDD" id="cd00200">
    <property type="entry name" value="WD40"/>
    <property type="match status" value="1"/>
</dbReference>
<dbReference type="GO" id="GO:0000393">
    <property type="term" value="P:spliceosomal conformational changes to generate catalytic conformation"/>
    <property type="evidence" value="ECO:0007669"/>
    <property type="project" value="EnsemblFungi"/>
</dbReference>
<dbReference type="InterPro" id="IPR020472">
    <property type="entry name" value="WD40_PAC1"/>
</dbReference>
<evidence type="ECO:0000313" key="5">
    <source>
        <dbReference type="EMBL" id="ODV62174.1"/>
    </source>
</evidence>
<dbReference type="GO" id="GO:0017070">
    <property type="term" value="F:U6 snRNA binding"/>
    <property type="evidence" value="ECO:0007669"/>
    <property type="project" value="TreeGrafter"/>
</dbReference>
<sequence>MYESDDENEINSDPKFNNDDIENEDEDEDEEFFTPGSEEITKARLYLVNYSLLKAKRRIAFQNQLLQIPLKDQLKYRRGVNDRLSRFELIGSNILSNRAISSVKFSPLGDKIAMGSWAGELKVLDSNLISSINYDCIGSPDDKLSGIDWHPFSGISQNDREISLATGNSSDNLIHLWSLESTKPISTLKGHDSRVIKTIFHPSGKFLASSSFDQTWRIWDLNKNKEVYLQEGHSKEVYSISFQCDGALMFSGGLDAIGRVWDLRIGKSIMVLNDHIKGIFASDWSDNGYQIATGGADCSIKIWDLRYNLKLDNQKNENNNTKPLFTIPAHNKLVSDIKFFKENANKINSILNEFKPEMNSSSSTFLISSSYDGSLKIWSADSWIKVKTLKGHIDNKIMSCDINTSGDKIISSGWDRSVRLWSNVSEDLI</sequence>
<dbReference type="PROSITE" id="PS50294">
    <property type="entry name" value="WD_REPEATS_REGION"/>
    <property type="match status" value="3"/>
</dbReference>
<dbReference type="InterPro" id="IPR036322">
    <property type="entry name" value="WD40_repeat_dom_sf"/>
</dbReference>
<gene>
    <name evidence="5" type="ORF">ASCRUDRAFT_32424</name>
</gene>
<dbReference type="InParanoid" id="A0A1D2VKN5"/>
<reference evidence="6" key="1">
    <citation type="submission" date="2016-05" db="EMBL/GenBank/DDBJ databases">
        <title>Comparative genomics of biotechnologically important yeasts.</title>
        <authorList>
            <consortium name="DOE Joint Genome Institute"/>
            <person name="Riley R."/>
            <person name="Haridas S."/>
            <person name="Wolfe K.H."/>
            <person name="Lopes M.R."/>
            <person name="Hittinger C.T."/>
            <person name="Goker M."/>
            <person name="Salamov A."/>
            <person name="Wisecaver J."/>
            <person name="Long T.M."/>
            <person name="Aerts A.L."/>
            <person name="Barry K."/>
            <person name="Choi C."/>
            <person name="Clum A."/>
            <person name="Coughlan A.Y."/>
            <person name="Deshpande S."/>
            <person name="Douglass A.P."/>
            <person name="Hanson S.J."/>
            <person name="Klenk H.-P."/>
            <person name="Labutti K."/>
            <person name="Lapidus A."/>
            <person name="Lindquist E."/>
            <person name="Lipzen A."/>
            <person name="Meier-Kolthoff J.P."/>
            <person name="Ohm R.A."/>
            <person name="Otillar R.P."/>
            <person name="Pangilinan J."/>
            <person name="Peng Y."/>
            <person name="Rokas A."/>
            <person name="Rosa C.A."/>
            <person name="Scheuner C."/>
            <person name="Sibirny A.A."/>
            <person name="Slot J.C."/>
            <person name="Stielow J.B."/>
            <person name="Sun H."/>
            <person name="Kurtzman C.P."/>
            <person name="Blackwell M."/>
            <person name="Grigoriev I.V."/>
            <person name="Jeffries T.W."/>
        </authorList>
    </citation>
    <scope>NUCLEOTIDE SEQUENCE [LARGE SCALE GENOMIC DNA]</scope>
    <source>
        <strain evidence="6">DSM 1968</strain>
    </source>
</reference>
<feature type="repeat" description="WD" evidence="3">
    <location>
        <begin position="360"/>
        <end position="388"/>
    </location>
</feature>
<dbReference type="PANTHER" id="PTHR19846:SF0">
    <property type="entry name" value="PRE-MRNA PROCESSING FACTOR 4"/>
    <property type="match status" value="1"/>
</dbReference>
<name>A0A1D2VKN5_9ASCO</name>
<feature type="compositionally biased region" description="Acidic residues" evidence="4">
    <location>
        <begin position="19"/>
        <end position="32"/>
    </location>
</feature>
<evidence type="ECO:0000256" key="2">
    <source>
        <dbReference type="ARBA" id="ARBA00022737"/>
    </source>
</evidence>
<dbReference type="GO" id="GO:0030621">
    <property type="term" value="F:U4 snRNA binding"/>
    <property type="evidence" value="ECO:0007669"/>
    <property type="project" value="TreeGrafter"/>
</dbReference>
<dbReference type="RefSeq" id="XP_020048481.1">
    <property type="nucleotide sequence ID" value="XM_020190360.1"/>
</dbReference>
<feature type="compositionally biased region" description="Acidic residues" evidence="4">
    <location>
        <begin position="1"/>
        <end position="10"/>
    </location>
</feature>
<evidence type="ECO:0000256" key="3">
    <source>
        <dbReference type="PROSITE-ProRule" id="PRU00221"/>
    </source>
</evidence>
<dbReference type="PRINTS" id="PR00320">
    <property type="entry name" value="GPROTEINBRPT"/>
</dbReference>
<dbReference type="InterPro" id="IPR019775">
    <property type="entry name" value="WD40_repeat_CS"/>
</dbReference>
<dbReference type="InterPro" id="IPR001680">
    <property type="entry name" value="WD40_rpt"/>
</dbReference>
<feature type="repeat" description="WD" evidence="3">
    <location>
        <begin position="188"/>
        <end position="229"/>
    </location>
</feature>
<dbReference type="InterPro" id="IPR015943">
    <property type="entry name" value="WD40/YVTN_repeat-like_dom_sf"/>
</dbReference>
<dbReference type="Gene3D" id="2.130.10.10">
    <property type="entry name" value="YVTN repeat-like/Quinoprotein amine dehydrogenase"/>
    <property type="match status" value="3"/>
</dbReference>
<dbReference type="FunCoup" id="A0A1D2VKN5">
    <property type="interactions" value="448"/>
</dbReference>
<dbReference type="PROSITE" id="PS00678">
    <property type="entry name" value="WD_REPEATS_1"/>
    <property type="match status" value="2"/>
</dbReference>
<accession>A0A1D2VKN5</accession>
<feature type="region of interest" description="Disordered" evidence="4">
    <location>
        <begin position="1"/>
        <end position="33"/>
    </location>
</feature>
<protein>
    <submittedName>
        <fullName evidence="5">WD40 repeat-like protein</fullName>
    </submittedName>
</protein>
<keyword evidence="1 3" id="KW-0853">WD repeat</keyword>
<dbReference type="STRING" id="1344418.A0A1D2VKN5"/>
<feature type="repeat" description="WD" evidence="3">
    <location>
        <begin position="230"/>
        <end position="271"/>
    </location>
</feature>
<dbReference type="GO" id="GO:0034247">
    <property type="term" value="P:snoRNA splicing"/>
    <property type="evidence" value="ECO:0007669"/>
    <property type="project" value="EnsemblFungi"/>
</dbReference>
<proteinExistence type="predicted"/>
<evidence type="ECO:0000256" key="1">
    <source>
        <dbReference type="ARBA" id="ARBA00022574"/>
    </source>
</evidence>
<dbReference type="Proteomes" id="UP000095038">
    <property type="component" value="Unassembled WGS sequence"/>
</dbReference>
<dbReference type="GeneID" id="30963996"/>
<dbReference type="PROSITE" id="PS50082">
    <property type="entry name" value="WD_REPEATS_2"/>
    <property type="match status" value="4"/>
</dbReference>
<dbReference type="PANTHER" id="PTHR19846">
    <property type="entry name" value="WD40 REPEAT PROTEIN"/>
    <property type="match status" value="1"/>
</dbReference>
<evidence type="ECO:0000313" key="6">
    <source>
        <dbReference type="Proteomes" id="UP000095038"/>
    </source>
</evidence>
<dbReference type="AlphaFoldDB" id="A0A1D2VKN5"/>
<keyword evidence="6" id="KW-1185">Reference proteome</keyword>
<dbReference type="GO" id="GO:0046540">
    <property type="term" value="C:U4/U6 x U5 tri-snRNP complex"/>
    <property type="evidence" value="ECO:0007669"/>
    <property type="project" value="EnsemblFungi"/>
</dbReference>
<dbReference type="Pfam" id="PF00400">
    <property type="entry name" value="WD40"/>
    <property type="match status" value="5"/>
</dbReference>
<dbReference type="OrthoDB" id="540662at2759"/>
<dbReference type="SUPFAM" id="SSF50978">
    <property type="entry name" value="WD40 repeat-like"/>
    <property type="match status" value="1"/>
</dbReference>
<dbReference type="EMBL" id="KV454477">
    <property type="protein sequence ID" value="ODV62174.1"/>
    <property type="molecule type" value="Genomic_DNA"/>
</dbReference>